<keyword evidence="2 6" id="KW-0560">Oxidoreductase</keyword>
<dbReference type="InterPro" id="IPR015590">
    <property type="entry name" value="Aldehyde_DH_dom"/>
</dbReference>
<dbReference type="InterPro" id="IPR016162">
    <property type="entry name" value="Ald_DH_N"/>
</dbReference>
<dbReference type="InterPro" id="IPR016163">
    <property type="entry name" value="Ald_DH_C"/>
</dbReference>
<sequence length="509" mass="53644">MKVQDSAVADRPESVASAIAHNSGGLYIGGKWTPRSTAATTPLVAPATEQIYAHAVVPTIADADAAVTAARRAFETGTWRTTPVAERVAVIDRACALIAERAGVIAEIAAHEMGAPVQVTRMMTGVVLDVVRGMGEQARSVPDVEPGTGLWDFEIQRDPAGVVVDIVPWNSPFTATMMKSAQALLAGCSVISKPPPTAPFAVVEWARALELAGLPNGVYSVLAADPSVAEHLVAHPGVDLVVFTGGTGVGRRVAELCGRNLKRVVLELGGKSAAVVLDDADLRLAVDSVAASVYFNSGQICSALSRLVIPAHAVDDVVEMLRVKANSVVVGDPLADTTTMGPMATREHHQRVLQRVREGREEGGRLVYGGERPTEPAQGWYVTPTLFVGDNSLSIAREEIFGPVVTILPYDHADEAITIANDSPFGLGGSVFSRDDERARAVAAQLDTGSVTINGYTTNLLAPRDPHKDSGIGSVTGAAGYQNFRTSRLVNLRAGGRAWRPTELFADAE</sequence>
<dbReference type="OrthoDB" id="6882680at2"/>
<evidence type="ECO:0000313" key="8">
    <source>
        <dbReference type="EMBL" id="SEB34867.1"/>
    </source>
</evidence>
<dbReference type="Pfam" id="PF00171">
    <property type="entry name" value="Aldedh"/>
    <property type="match status" value="1"/>
</dbReference>
<evidence type="ECO:0000313" key="9">
    <source>
        <dbReference type="Proteomes" id="UP000183407"/>
    </source>
</evidence>
<evidence type="ECO:0000256" key="6">
    <source>
        <dbReference type="RuleBase" id="RU003345"/>
    </source>
</evidence>
<dbReference type="PANTHER" id="PTHR42804">
    <property type="entry name" value="ALDEHYDE DEHYDROGENASE"/>
    <property type="match status" value="1"/>
</dbReference>
<reference evidence="9" key="1">
    <citation type="submission" date="2016-10" db="EMBL/GenBank/DDBJ databases">
        <authorList>
            <person name="Varghese N."/>
        </authorList>
    </citation>
    <scope>NUCLEOTIDE SEQUENCE [LARGE SCALE GENOMIC DNA]</scope>
    <source>
        <strain evidence="9">DSM 44719</strain>
    </source>
</reference>
<dbReference type="PROSITE" id="PS00070">
    <property type="entry name" value="ALDEHYDE_DEHYDR_CYS"/>
    <property type="match status" value="1"/>
</dbReference>
<dbReference type="Proteomes" id="UP000183407">
    <property type="component" value="Unassembled WGS sequence"/>
</dbReference>
<proteinExistence type="inferred from homology"/>
<evidence type="ECO:0000256" key="4">
    <source>
        <dbReference type="ARBA" id="ARBA00049194"/>
    </source>
</evidence>
<dbReference type="InterPro" id="IPR016160">
    <property type="entry name" value="Ald_DH_CS_CYS"/>
</dbReference>
<evidence type="ECO:0000256" key="3">
    <source>
        <dbReference type="ARBA" id="ARBA00024226"/>
    </source>
</evidence>
<dbReference type="Gene3D" id="3.40.309.10">
    <property type="entry name" value="Aldehyde Dehydrogenase, Chain A, domain 2"/>
    <property type="match status" value="1"/>
</dbReference>
<name>A0A1H4ILE8_RHOJO</name>
<organism evidence="8 9">
    <name type="scientific">Rhodococcus jostii</name>
    <dbReference type="NCBI Taxonomy" id="132919"/>
    <lineage>
        <taxon>Bacteria</taxon>
        <taxon>Bacillati</taxon>
        <taxon>Actinomycetota</taxon>
        <taxon>Actinomycetes</taxon>
        <taxon>Mycobacteriales</taxon>
        <taxon>Nocardiaceae</taxon>
        <taxon>Rhodococcus</taxon>
    </lineage>
</organism>
<evidence type="ECO:0000256" key="5">
    <source>
        <dbReference type="PROSITE-ProRule" id="PRU10007"/>
    </source>
</evidence>
<dbReference type="SUPFAM" id="SSF53720">
    <property type="entry name" value="ALDH-like"/>
    <property type="match status" value="1"/>
</dbReference>
<comment type="catalytic activity">
    <reaction evidence="4">
        <text>an aldehyde + NAD(+) + H2O = a carboxylate + NADH + 2 H(+)</text>
        <dbReference type="Rhea" id="RHEA:16185"/>
        <dbReference type="ChEBI" id="CHEBI:15377"/>
        <dbReference type="ChEBI" id="CHEBI:15378"/>
        <dbReference type="ChEBI" id="CHEBI:17478"/>
        <dbReference type="ChEBI" id="CHEBI:29067"/>
        <dbReference type="ChEBI" id="CHEBI:57540"/>
        <dbReference type="ChEBI" id="CHEBI:57945"/>
        <dbReference type="EC" id="1.2.1.3"/>
    </reaction>
</comment>
<dbReference type="AlphaFoldDB" id="A0A1H4ILE8"/>
<dbReference type="EC" id="1.2.1.3" evidence="3"/>
<accession>A0A1H4ILE8</accession>
<evidence type="ECO:0000256" key="1">
    <source>
        <dbReference type="ARBA" id="ARBA00009986"/>
    </source>
</evidence>
<dbReference type="EMBL" id="FNTL01000002">
    <property type="protein sequence ID" value="SEB34867.1"/>
    <property type="molecule type" value="Genomic_DNA"/>
</dbReference>
<dbReference type="PROSITE" id="PS00687">
    <property type="entry name" value="ALDEHYDE_DEHYDR_GLU"/>
    <property type="match status" value="1"/>
</dbReference>
<dbReference type="RefSeq" id="WP_073362224.1">
    <property type="nucleotide sequence ID" value="NZ_FNTL01000002.1"/>
</dbReference>
<feature type="domain" description="Aldehyde dehydrogenase" evidence="7">
    <location>
        <begin position="32"/>
        <end position="486"/>
    </location>
</feature>
<dbReference type="PANTHER" id="PTHR42804:SF1">
    <property type="entry name" value="ALDEHYDE DEHYDROGENASE-RELATED"/>
    <property type="match status" value="1"/>
</dbReference>
<gene>
    <name evidence="8" type="ORF">SAMN04490220_0203</name>
</gene>
<evidence type="ECO:0000256" key="2">
    <source>
        <dbReference type="ARBA" id="ARBA00023002"/>
    </source>
</evidence>
<dbReference type="InterPro" id="IPR016161">
    <property type="entry name" value="Ald_DH/histidinol_DH"/>
</dbReference>
<dbReference type="GO" id="GO:0004029">
    <property type="term" value="F:aldehyde dehydrogenase (NAD+) activity"/>
    <property type="evidence" value="ECO:0007669"/>
    <property type="project" value="UniProtKB-EC"/>
</dbReference>
<comment type="similarity">
    <text evidence="1 6">Belongs to the aldehyde dehydrogenase family.</text>
</comment>
<dbReference type="FunFam" id="3.40.309.10:FF:000012">
    <property type="entry name" value="Betaine aldehyde dehydrogenase"/>
    <property type="match status" value="1"/>
</dbReference>
<protein>
    <recommendedName>
        <fullName evidence="3">aldehyde dehydrogenase (NAD(+))</fullName>
        <ecNumber evidence="3">1.2.1.3</ecNumber>
    </recommendedName>
</protein>
<evidence type="ECO:0000259" key="7">
    <source>
        <dbReference type="Pfam" id="PF00171"/>
    </source>
</evidence>
<dbReference type="Gene3D" id="3.40.605.10">
    <property type="entry name" value="Aldehyde Dehydrogenase, Chain A, domain 1"/>
    <property type="match status" value="1"/>
</dbReference>
<feature type="active site" evidence="5">
    <location>
        <position position="267"/>
    </location>
</feature>
<dbReference type="InterPro" id="IPR029510">
    <property type="entry name" value="Ald_DH_CS_GLU"/>
</dbReference>